<protein>
    <submittedName>
        <fullName evidence="2">Uncharacterized protein</fullName>
    </submittedName>
</protein>
<dbReference type="EMBL" id="FNOW01000011">
    <property type="protein sequence ID" value="SDX73356.1"/>
    <property type="molecule type" value="Genomic_DNA"/>
</dbReference>
<accession>A0A1H3E3W3</accession>
<name>A0A1H3E3W3_ALLWA</name>
<evidence type="ECO:0000256" key="1">
    <source>
        <dbReference type="SAM" id="MobiDB-lite"/>
    </source>
</evidence>
<dbReference type="PANTHER" id="PTHR39431">
    <property type="entry name" value="FRPA/C-RELATED PROTEIN"/>
    <property type="match status" value="1"/>
</dbReference>
<dbReference type="Proteomes" id="UP000198672">
    <property type="component" value="Unassembled WGS sequence"/>
</dbReference>
<reference evidence="3" key="1">
    <citation type="submission" date="2016-10" db="EMBL/GenBank/DDBJ databases">
        <authorList>
            <person name="Varghese N."/>
            <person name="Submissions S."/>
        </authorList>
    </citation>
    <scope>NUCLEOTIDE SEQUENCE [LARGE SCALE GENOMIC DNA]</scope>
    <source>
        <strain evidence="3">DSM 173</strain>
    </source>
</reference>
<dbReference type="OrthoDB" id="1676884at2"/>
<dbReference type="AlphaFoldDB" id="A0A1H3E3W3"/>
<gene>
    <name evidence="2" type="ORF">SAMN05421644_11139</name>
</gene>
<proteinExistence type="predicted"/>
<dbReference type="RefSeq" id="WP_143117012.1">
    <property type="nucleotide sequence ID" value="NZ_FNOW01000011.1"/>
</dbReference>
<sequence length="321" mass="34282">MFTTTATHSTTLTVTTARMTVQSDGGDRPSRAPQTAPAPMPLLPRPAALPSSRSSTADTLTLSEQIRDQLEQDPDYQILRRAFALNRDVELTTERTAASTSSREATTASFTIQASTRRFELAVRTTDDAAVLMVQRGATAQRLAMQITIGDPAEAQVADPLVLDLGGQGVSTTGLANGIDFDLTGDGQLERISTVSGASWFLALDWNANGRIDDGRELFGDQRGAANGFAELARHDDSGDGRIDAQDAIFNSLRLVQLHADGSQSTQTLEAAGVSAIELDHRQVQRALNAYDHVAQSGRFIRTDATVGEAADVLLGYHTVA</sequence>
<dbReference type="STRING" id="61595.SAMN05421644_11139"/>
<keyword evidence="3" id="KW-1185">Reference proteome</keyword>
<feature type="region of interest" description="Disordered" evidence="1">
    <location>
        <begin position="17"/>
        <end position="59"/>
    </location>
</feature>
<dbReference type="PANTHER" id="PTHR39431:SF1">
    <property type="entry name" value="FRPA_C-RELATED PROTEIN"/>
    <property type="match status" value="1"/>
</dbReference>
<organism evidence="2 3">
    <name type="scientific">Allochromatium warmingii</name>
    <name type="common">Chromatium warmingii</name>
    <dbReference type="NCBI Taxonomy" id="61595"/>
    <lineage>
        <taxon>Bacteria</taxon>
        <taxon>Pseudomonadati</taxon>
        <taxon>Pseudomonadota</taxon>
        <taxon>Gammaproteobacteria</taxon>
        <taxon>Chromatiales</taxon>
        <taxon>Chromatiaceae</taxon>
        <taxon>Allochromatium</taxon>
    </lineage>
</organism>
<feature type="compositionally biased region" description="Low complexity" evidence="1">
    <location>
        <begin position="45"/>
        <end position="55"/>
    </location>
</feature>
<evidence type="ECO:0000313" key="2">
    <source>
        <dbReference type="EMBL" id="SDX73356.1"/>
    </source>
</evidence>
<evidence type="ECO:0000313" key="3">
    <source>
        <dbReference type="Proteomes" id="UP000198672"/>
    </source>
</evidence>